<reference evidence="2" key="1">
    <citation type="submission" date="2020-05" db="EMBL/GenBank/DDBJ databases">
        <title>WGS assembly of Panicum virgatum.</title>
        <authorList>
            <person name="Lovell J.T."/>
            <person name="Jenkins J."/>
            <person name="Shu S."/>
            <person name="Juenger T.E."/>
            <person name="Schmutz J."/>
        </authorList>
    </citation>
    <scope>NUCLEOTIDE SEQUENCE</scope>
    <source>
        <strain evidence="2">AP13</strain>
    </source>
</reference>
<dbReference type="AlphaFoldDB" id="A0A8T0Q8Y2"/>
<feature type="compositionally biased region" description="Low complexity" evidence="1">
    <location>
        <begin position="155"/>
        <end position="183"/>
    </location>
</feature>
<accession>A0A8T0Q8Y2</accession>
<organism evidence="2 3">
    <name type="scientific">Panicum virgatum</name>
    <name type="common">Blackwell switchgrass</name>
    <dbReference type="NCBI Taxonomy" id="38727"/>
    <lineage>
        <taxon>Eukaryota</taxon>
        <taxon>Viridiplantae</taxon>
        <taxon>Streptophyta</taxon>
        <taxon>Embryophyta</taxon>
        <taxon>Tracheophyta</taxon>
        <taxon>Spermatophyta</taxon>
        <taxon>Magnoliopsida</taxon>
        <taxon>Liliopsida</taxon>
        <taxon>Poales</taxon>
        <taxon>Poaceae</taxon>
        <taxon>PACMAD clade</taxon>
        <taxon>Panicoideae</taxon>
        <taxon>Panicodae</taxon>
        <taxon>Paniceae</taxon>
        <taxon>Panicinae</taxon>
        <taxon>Panicum</taxon>
        <taxon>Panicum sect. Hiantes</taxon>
    </lineage>
</organism>
<keyword evidence="3" id="KW-1185">Reference proteome</keyword>
<feature type="compositionally biased region" description="Pro residues" evidence="1">
    <location>
        <begin position="50"/>
        <end position="62"/>
    </location>
</feature>
<protein>
    <submittedName>
        <fullName evidence="2">Uncharacterized protein</fullName>
    </submittedName>
</protein>
<sequence>MCLVLELGISSNTELGISLQPHPLTRFGALTLRIHRHWLSSRLPLASPRCPAPSTPATPPLPLRRHGSARPSPAVGGRMGRGAASAVPPRGLRRSSTPSIEGGRAPRRRGPQAAELPPRRRGEARWRPSHGGGSARARPSSSLLAPPHGGHGTRSRASLVARAAASPPQARAPRQKQQQRVAPSLPLNRLLATPPRPGDCARLRRELGGVELADLELRLTELADLEAKKNKYQFYALVHPNRKLI</sequence>
<name>A0A8T0Q8Y2_PANVG</name>
<feature type="compositionally biased region" description="Basic and acidic residues" evidence="1">
    <location>
        <begin position="117"/>
        <end position="126"/>
    </location>
</feature>
<comment type="caution">
    <text evidence="2">The sequence shown here is derived from an EMBL/GenBank/DDBJ whole genome shotgun (WGS) entry which is preliminary data.</text>
</comment>
<dbReference type="Proteomes" id="UP000823388">
    <property type="component" value="Chromosome 7N"/>
</dbReference>
<gene>
    <name evidence="2" type="ORF">PVAP13_7NG352024</name>
</gene>
<feature type="region of interest" description="Disordered" evidence="1">
    <location>
        <begin position="44"/>
        <end position="197"/>
    </location>
</feature>
<evidence type="ECO:0000313" key="3">
    <source>
        <dbReference type="Proteomes" id="UP000823388"/>
    </source>
</evidence>
<proteinExistence type="predicted"/>
<evidence type="ECO:0000313" key="2">
    <source>
        <dbReference type="EMBL" id="KAG2567386.1"/>
    </source>
</evidence>
<dbReference type="EMBL" id="CM029050">
    <property type="protein sequence ID" value="KAG2567386.1"/>
    <property type="molecule type" value="Genomic_DNA"/>
</dbReference>
<feature type="compositionally biased region" description="Low complexity" evidence="1">
    <location>
        <begin position="135"/>
        <end position="148"/>
    </location>
</feature>
<evidence type="ECO:0000256" key="1">
    <source>
        <dbReference type="SAM" id="MobiDB-lite"/>
    </source>
</evidence>